<evidence type="ECO:0000313" key="3">
    <source>
        <dbReference type="Proteomes" id="UP000318081"/>
    </source>
</evidence>
<dbReference type="Gene3D" id="3.30.420.40">
    <property type="match status" value="2"/>
</dbReference>
<reference evidence="2 3" key="1">
    <citation type="submission" date="2019-02" db="EMBL/GenBank/DDBJ databases">
        <title>Deep-cultivation of Planctomycetes and their phenomic and genomic characterization uncovers novel biology.</title>
        <authorList>
            <person name="Wiegand S."/>
            <person name="Jogler M."/>
            <person name="Boedeker C."/>
            <person name="Pinto D."/>
            <person name="Vollmers J."/>
            <person name="Rivas-Marin E."/>
            <person name="Kohn T."/>
            <person name="Peeters S.H."/>
            <person name="Heuer A."/>
            <person name="Rast P."/>
            <person name="Oberbeckmann S."/>
            <person name="Bunk B."/>
            <person name="Jeske O."/>
            <person name="Meyerdierks A."/>
            <person name="Storesund J.E."/>
            <person name="Kallscheuer N."/>
            <person name="Luecker S."/>
            <person name="Lage O.M."/>
            <person name="Pohl T."/>
            <person name="Merkel B.J."/>
            <person name="Hornburger P."/>
            <person name="Mueller R.-W."/>
            <person name="Bruemmer F."/>
            <person name="Labrenz M."/>
            <person name="Spormann A.M."/>
            <person name="Op den Camp H."/>
            <person name="Overmann J."/>
            <person name="Amann R."/>
            <person name="Jetten M.S.M."/>
            <person name="Mascher T."/>
            <person name="Medema M.H."/>
            <person name="Devos D.P."/>
            <person name="Kaster A.-K."/>
            <person name="Ovreas L."/>
            <person name="Rohde M."/>
            <person name="Galperin M.Y."/>
            <person name="Jogler C."/>
        </authorList>
    </citation>
    <scope>NUCLEOTIDE SEQUENCE [LARGE SCALE GENOMIC DNA]</scope>
    <source>
        <strain evidence="2 3">TBK1r</strain>
    </source>
</reference>
<dbReference type="SUPFAM" id="SSF53067">
    <property type="entry name" value="Actin-like ATPase domain"/>
    <property type="match status" value="2"/>
</dbReference>
<dbReference type="EMBL" id="CP036432">
    <property type="protein sequence ID" value="QDV82601.1"/>
    <property type="molecule type" value="Genomic_DNA"/>
</dbReference>
<sequence>MHQDDLILAIDGGGSKTMAWLAIRDDQGEFQRIGAGRSGPSNARSVGFEQATANLDLAIDTAFEDADRARTTVASACLSLAGADRESEQAEIRSWAQQRQLTRHLKITNDAIPLLYAASDDGVGIGLISGTGSLAIGRSATGATARCGGWGGLFGDEGSGYQIGIAGLRAVARAADGRGPQTSLLPRILERFQISSPSELVPIIYSEQTDRSSIARLAPIVFAAAESGDAAAAAIVESAAEELSEMVAVLAQRLGFADAPFVFAVTGGVLTQQPGFAERLRQLLIDSKLQPMLQRIEDPVAGSLVLAATEC</sequence>
<proteinExistence type="predicted"/>
<dbReference type="Proteomes" id="UP000318081">
    <property type="component" value="Chromosome"/>
</dbReference>
<protein>
    <submittedName>
        <fullName evidence="2">BadF/BadG/BcrA/BcrD ATPase family protein</fullName>
    </submittedName>
</protein>
<accession>A0ABX5XL75</accession>
<dbReference type="CDD" id="cd24007">
    <property type="entry name" value="ASKHA_NBD_eukNAGK-like"/>
    <property type="match status" value="1"/>
</dbReference>
<dbReference type="PANTHER" id="PTHR43190:SF3">
    <property type="entry name" value="N-ACETYL-D-GLUCOSAMINE KINASE"/>
    <property type="match status" value="1"/>
</dbReference>
<gene>
    <name evidence="2" type="ORF">TBK1r_15320</name>
</gene>
<dbReference type="PANTHER" id="PTHR43190">
    <property type="entry name" value="N-ACETYL-D-GLUCOSAMINE KINASE"/>
    <property type="match status" value="1"/>
</dbReference>
<dbReference type="Pfam" id="PF01869">
    <property type="entry name" value="BcrAD_BadFG"/>
    <property type="match status" value="1"/>
</dbReference>
<keyword evidence="3" id="KW-1185">Reference proteome</keyword>
<name>A0ABX5XL75_9BACT</name>
<dbReference type="InterPro" id="IPR002731">
    <property type="entry name" value="ATPase_BadF"/>
</dbReference>
<organism evidence="2 3">
    <name type="scientific">Stieleria magnilauensis</name>
    <dbReference type="NCBI Taxonomy" id="2527963"/>
    <lineage>
        <taxon>Bacteria</taxon>
        <taxon>Pseudomonadati</taxon>
        <taxon>Planctomycetota</taxon>
        <taxon>Planctomycetia</taxon>
        <taxon>Pirellulales</taxon>
        <taxon>Pirellulaceae</taxon>
        <taxon>Stieleria</taxon>
    </lineage>
</organism>
<dbReference type="InterPro" id="IPR052519">
    <property type="entry name" value="Euk-type_GlcNAc_Kinase"/>
</dbReference>
<dbReference type="RefSeq" id="WP_419581542.1">
    <property type="nucleotide sequence ID" value="NZ_CP036432.1"/>
</dbReference>
<evidence type="ECO:0000259" key="1">
    <source>
        <dbReference type="Pfam" id="PF01869"/>
    </source>
</evidence>
<dbReference type="InterPro" id="IPR043129">
    <property type="entry name" value="ATPase_NBD"/>
</dbReference>
<feature type="domain" description="ATPase BadF/BadG/BcrA/BcrD type" evidence="1">
    <location>
        <begin position="10"/>
        <end position="287"/>
    </location>
</feature>
<evidence type="ECO:0000313" key="2">
    <source>
        <dbReference type="EMBL" id="QDV82601.1"/>
    </source>
</evidence>